<organism evidence="5 6">
    <name type="scientific">Nocardia callitridis</name>
    <dbReference type="NCBI Taxonomy" id="648753"/>
    <lineage>
        <taxon>Bacteria</taxon>
        <taxon>Bacillati</taxon>
        <taxon>Actinomycetota</taxon>
        <taxon>Actinomycetes</taxon>
        <taxon>Mycobacteriales</taxon>
        <taxon>Nocardiaceae</taxon>
        <taxon>Nocardia</taxon>
    </lineage>
</organism>
<name>A0ABP9L1R8_9NOCA</name>
<evidence type="ECO:0000313" key="6">
    <source>
        <dbReference type="Proteomes" id="UP001500603"/>
    </source>
</evidence>
<proteinExistence type="predicted"/>
<keyword evidence="1" id="KW-0175">Coiled coil</keyword>
<evidence type="ECO:0000256" key="2">
    <source>
        <dbReference type="SAM" id="MobiDB-lite"/>
    </source>
</evidence>
<dbReference type="SUPFAM" id="SSF58100">
    <property type="entry name" value="Bacterial hemolysins"/>
    <property type="match status" value="1"/>
</dbReference>
<dbReference type="EMBL" id="BAABJM010000009">
    <property type="protein sequence ID" value="GAA5068417.1"/>
    <property type="molecule type" value="Genomic_DNA"/>
</dbReference>
<comment type="caution">
    <text evidence="5">The sequence shown here is derived from an EMBL/GenBank/DDBJ whole genome shotgun (WGS) entry which is preliminary data.</text>
</comment>
<keyword evidence="3" id="KW-0812">Transmembrane</keyword>
<feature type="region of interest" description="Disordered" evidence="2">
    <location>
        <begin position="377"/>
        <end position="398"/>
    </location>
</feature>
<keyword evidence="3" id="KW-1133">Transmembrane helix</keyword>
<evidence type="ECO:0000259" key="4">
    <source>
        <dbReference type="Pfam" id="PF15529"/>
    </source>
</evidence>
<feature type="region of interest" description="Disordered" evidence="2">
    <location>
        <begin position="55"/>
        <end position="86"/>
    </location>
</feature>
<evidence type="ECO:0000256" key="3">
    <source>
        <dbReference type="SAM" id="Phobius"/>
    </source>
</evidence>
<keyword evidence="3" id="KW-0472">Membrane</keyword>
<reference evidence="6" key="1">
    <citation type="journal article" date="2019" name="Int. J. Syst. Evol. Microbiol.">
        <title>The Global Catalogue of Microorganisms (GCM) 10K type strain sequencing project: providing services to taxonomists for standard genome sequencing and annotation.</title>
        <authorList>
            <consortium name="The Broad Institute Genomics Platform"/>
            <consortium name="The Broad Institute Genome Sequencing Center for Infectious Disease"/>
            <person name="Wu L."/>
            <person name="Ma J."/>
        </authorList>
    </citation>
    <scope>NUCLEOTIDE SEQUENCE [LARGE SCALE GENOMIC DNA]</scope>
    <source>
        <strain evidence="6">JCM 18298</strain>
    </source>
</reference>
<feature type="coiled-coil region" evidence="1">
    <location>
        <begin position="176"/>
        <end position="203"/>
    </location>
</feature>
<sequence>MARHGACKDWSSSYDVIAVDAYHLAGSLVQAVDNYAGVLQQAGYNYAVADHEKRSSRPAPVEPKPLAPAWGSCPRPPGSAGGPGGGLVDDGFELASMVGIPIPDGDPDKLLATADIWDALAKSGGIAGLPAKIEGVARSFETVTAPEASFIDEDLREMKTAAEDVITTFTDLAQSCREQKAAIDDLRTRLKDLLTQLAEDIAQEVAVTLLFSVVAGAFSAGFGAAAVAAFRAGKIAEKVRKYATRIKDIVEAVALIRKVAVKKATQTIRDKLQRIIDLGKNLGSKIKRVPKNSLKNELDNATTWTRRNLPTENGPRNGYLVKRDPQGNITRYSYYDADGIATKRVDLSGKSHYDKGAGRDIPTPHVVDITRHTDPATGRVFTQTDPSTTRPALPEEIP</sequence>
<evidence type="ECO:0000256" key="1">
    <source>
        <dbReference type="SAM" id="Coils"/>
    </source>
</evidence>
<feature type="transmembrane region" description="Helical" evidence="3">
    <location>
        <begin position="205"/>
        <end position="230"/>
    </location>
</feature>
<accession>A0ABP9L1R8</accession>
<gene>
    <name evidence="5" type="ORF">GCM10023318_58710</name>
</gene>
<feature type="compositionally biased region" description="Polar residues" evidence="2">
    <location>
        <begin position="380"/>
        <end position="390"/>
    </location>
</feature>
<protein>
    <recommendedName>
        <fullName evidence="4">Bacterial toxin 24 domain-containing protein</fullName>
    </recommendedName>
</protein>
<keyword evidence="6" id="KW-1185">Reference proteome</keyword>
<dbReference type="InterPro" id="IPR029114">
    <property type="entry name" value="Ntox24"/>
</dbReference>
<dbReference type="Proteomes" id="UP001500603">
    <property type="component" value="Unassembled WGS sequence"/>
</dbReference>
<evidence type="ECO:0000313" key="5">
    <source>
        <dbReference type="EMBL" id="GAA5068417.1"/>
    </source>
</evidence>
<feature type="domain" description="Bacterial toxin 24" evidence="4">
    <location>
        <begin position="301"/>
        <end position="398"/>
    </location>
</feature>
<dbReference type="Pfam" id="PF15529">
    <property type="entry name" value="Ntox24"/>
    <property type="match status" value="1"/>
</dbReference>